<comment type="similarity">
    <text evidence="3">Belongs to the transpeptidase family.</text>
</comment>
<keyword evidence="8 11" id="KW-1133">Transmembrane helix</keyword>
<feature type="domain" description="Penicillin-binding protein transpeptidase" evidence="12">
    <location>
        <begin position="338"/>
        <end position="668"/>
    </location>
</feature>
<keyword evidence="9 11" id="KW-0472">Membrane</keyword>
<dbReference type="Gene3D" id="3.90.1310.10">
    <property type="entry name" value="Penicillin-binding protein 2a (Domain 2)"/>
    <property type="match status" value="1"/>
</dbReference>
<dbReference type="Gene3D" id="1.10.10.1230">
    <property type="entry name" value="Penicillin-binding protein, N-terminal non-catalytic domain, head sub-domain"/>
    <property type="match status" value="1"/>
</dbReference>
<evidence type="ECO:0000256" key="7">
    <source>
        <dbReference type="ARBA" id="ARBA00022984"/>
    </source>
</evidence>
<dbReference type="PANTHER" id="PTHR30627:SF2">
    <property type="entry name" value="PEPTIDOGLYCAN D,D-TRANSPEPTIDASE MRDA"/>
    <property type="match status" value="1"/>
</dbReference>
<name>A0A212KHV9_9FIRM</name>
<dbReference type="Pfam" id="PF00905">
    <property type="entry name" value="Transpeptidase"/>
    <property type="match status" value="1"/>
</dbReference>
<evidence type="ECO:0000256" key="2">
    <source>
        <dbReference type="ARBA" id="ARBA00004236"/>
    </source>
</evidence>
<dbReference type="EMBL" id="FLUN01000001">
    <property type="protein sequence ID" value="SBW11247.1"/>
    <property type="molecule type" value="Genomic_DNA"/>
</dbReference>
<keyword evidence="7" id="KW-0573">Peptidoglycan synthesis</keyword>
<dbReference type="GO" id="GO:0008360">
    <property type="term" value="P:regulation of cell shape"/>
    <property type="evidence" value="ECO:0007669"/>
    <property type="project" value="UniProtKB-KW"/>
</dbReference>
<sequence>MDARQFHGRVRLIILALGGLLLSFVLVLYNLQVVNGAEYLSQSERKISNTETVEAARGEILDRYGRVLVSNRTSYQVTLDAGLMGAEESRNPNLLSLITLCRSHGVSWTDTLPISVTEPFTSTLDTLSETGQTRYKTFLDKMKWTDAAAQGPDALITAMRKFYKVDESVSAEDGRALVGVLCELRMRTLDILRTNYVFASDVDMDFISAVKENGLVGVSIKPVSVRQYNTPYAAHLLGHVGLMTAEEWAEYQEKGYSMNDTVGKDGVELAFEDYLRGTPGVRAIDLNTSGKVVSETWLTEPDPGNNLSLTLDIRLQETVERSLAERIPALPSEYTQGGSAVVMDVKSGDILAMASWPTFDLSTVYQDSATYNAALSDPLKPFYNRAAQGTYSPGSAFKMVVGTAALQEGLTTPGEKILDTGRFQYPAGQKYPYGDYHPACWIYLQYGGTHGREDMAHALKDSCNIYFYTLGDRLGIDKIDQYADMFGLGKSTGFELNEAVGQVAGPETSAKLETPWYGGDLLSAAIGQGNTLTTPLQLANYVATLVNGGNHYSAHVLQSVKSGDFSSLVYQQEPELMDTLNISSDNMETVKAGMKLLATEGSVKNYFKDLPVTVGAKTGTAQVGREDTNANAVFVCFAPYENPEIAISIVVERGGSGTELAAIAADIMSYYFNAEQALGAVEGENTLLR</sequence>
<evidence type="ECO:0000259" key="12">
    <source>
        <dbReference type="Pfam" id="PF00905"/>
    </source>
</evidence>
<comment type="subcellular location">
    <subcellularLocation>
        <location evidence="2">Cell membrane</location>
    </subcellularLocation>
    <subcellularLocation>
        <location evidence="1">Membrane</location>
        <topology evidence="1">Single-pass membrane protein</topology>
    </subcellularLocation>
</comment>
<feature type="domain" description="Penicillin-binding protein dimerisation" evidence="13">
    <location>
        <begin position="53"/>
        <end position="295"/>
    </location>
</feature>
<dbReference type="GO" id="GO:0071972">
    <property type="term" value="F:peptidoglycan L,D-transpeptidase activity"/>
    <property type="evidence" value="ECO:0007669"/>
    <property type="project" value="TreeGrafter"/>
</dbReference>
<dbReference type="Pfam" id="PF03717">
    <property type="entry name" value="PBP_dimer"/>
    <property type="match status" value="1"/>
</dbReference>
<dbReference type="InterPro" id="IPR005311">
    <property type="entry name" value="PBP_dimer"/>
</dbReference>
<evidence type="ECO:0000256" key="11">
    <source>
        <dbReference type="SAM" id="Phobius"/>
    </source>
</evidence>
<keyword evidence="4" id="KW-1003">Cell membrane</keyword>
<accession>A0A212KHV9</accession>
<evidence type="ECO:0000256" key="10">
    <source>
        <dbReference type="ARBA" id="ARBA00023316"/>
    </source>
</evidence>
<dbReference type="GO" id="GO:0071555">
    <property type="term" value="P:cell wall organization"/>
    <property type="evidence" value="ECO:0007669"/>
    <property type="project" value="UniProtKB-KW"/>
</dbReference>
<keyword evidence="10" id="KW-0961">Cell wall biogenesis/degradation</keyword>
<dbReference type="InterPro" id="IPR012338">
    <property type="entry name" value="Beta-lactam/transpept-like"/>
</dbReference>
<organism evidence="14">
    <name type="scientific">uncultured Eubacteriales bacterium</name>
    <dbReference type="NCBI Taxonomy" id="172733"/>
    <lineage>
        <taxon>Bacteria</taxon>
        <taxon>Bacillati</taxon>
        <taxon>Bacillota</taxon>
        <taxon>Clostridia</taxon>
        <taxon>Eubacteriales</taxon>
        <taxon>environmental samples</taxon>
    </lineage>
</organism>
<dbReference type="SUPFAM" id="SSF56519">
    <property type="entry name" value="Penicillin binding protein dimerisation domain"/>
    <property type="match status" value="1"/>
</dbReference>
<dbReference type="PANTHER" id="PTHR30627">
    <property type="entry name" value="PEPTIDOGLYCAN D,D-TRANSPEPTIDASE"/>
    <property type="match status" value="1"/>
</dbReference>
<evidence type="ECO:0000256" key="8">
    <source>
        <dbReference type="ARBA" id="ARBA00022989"/>
    </source>
</evidence>
<proteinExistence type="inferred from homology"/>
<evidence type="ECO:0000313" key="14">
    <source>
        <dbReference type="EMBL" id="SBW11247.1"/>
    </source>
</evidence>
<protein>
    <submittedName>
        <fullName evidence="14">Putative penicillin-binding protein 2</fullName>
    </submittedName>
</protein>
<evidence type="ECO:0000256" key="5">
    <source>
        <dbReference type="ARBA" id="ARBA00022692"/>
    </source>
</evidence>
<evidence type="ECO:0000256" key="4">
    <source>
        <dbReference type="ARBA" id="ARBA00022475"/>
    </source>
</evidence>
<evidence type="ECO:0000256" key="3">
    <source>
        <dbReference type="ARBA" id="ARBA00007171"/>
    </source>
</evidence>
<evidence type="ECO:0000256" key="1">
    <source>
        <dbReference type="ARBA" id="ARBA00004167"/>
    </source>
</evidence>
<evidence type="ECO:0000256" key="9">
    <source>
        <dbReference type="ARBA" id="ARBA00023136"/>
    </source>
</evidence>
<gene>
    <name evidence="14" type="ORF">KL86CLO1_13211</name>
</gene>
<dbReference type="Gene3D" id="3.40.710.10">
    <property type="entry name" value="DD-peptidase/beta-lactamase superfamily"/>
    <property type="match status" value="1"/>
</dbReference>
<dbReference type="AlphaFoldDB" id="A0A212KHV9"/>
<dbReference type="InterPro" id="IPR001460">
    <property type="entry name" value="PCN-bd_Tpept"/>
</dbReference>
<evidence type="ECO:0000256" key="6">
    <source>
        <dbReference type="ARBA" id="ARBA00022960"/>
    </source>
</evidence>
<dbReference type="GO" id="GO:0005886">
    <property type="term" value="C:plasma membrane"/>
    <property type="evidence" value="ECO:0007669"/>
    <property type="project" value="UniProtKB-SubCell"/>
</dbReference>
<keyword evidence="5 11" id="KW-0812">Transmembrane</keyword>
<keyword evidence="6" id="KW-0133">Cell shape</keyword>
<dbReference type="InterPro" id="IPR050515">
    <property type="entry name" value="Beta-lactam/transpept"/>
</dbReference>
<feature type="transmembrane region" description="Helical" evidence="11">
    <location>
        <begin position="12"/>
        <end position="31"/>
    </location>
</feature>
<dbReference type="GO" id="GO:0008658">
    <property type="term" value="F:penicillin binding"/>
    <property type="evidence" value="ECO:0007669"/>
    <property type="project" value="InterPro"/>
</dbReference>
<dbReference type="SUPFAM" id="SSF56601">
    <property type="entry name" value="beta-lactamase/transpeptidase-like"/>
    <property type="match status" value="1"/>
</dbReference>
<dbReference type="GO" id="GO:0009252">
    <property type="term" value="P:peptidoglycan biosynthetic process"/>
    <property type="evidence" value="ECO:0007669"/>
    <property type="project" value="UniProtKB-KW"/>
</dbReference>
<evidence type="ECO:0000259" key="13">
    <source>
        <dbReference type="Pfam" id="PF03717"/>
    </source>
</evidence>
<dbReference type="InterPro" id="IPR036138">
    <property type="entry name" value="PBP_dimer_sf"/>
</dbReference>
<reference evidence="14" key="1">
    <citation type="submission" date="2016-04" db="EMBL/GenBank/DDBJ databases">
        <authorList>
            <person name="Evans L.H."/>
            <person name="Alamgir A."/>
            <person name="Owens N."/>
            <person name="Weber N.D."/>
            <person name="Virtaneva K."/>
            <person name="Barbian K."/>
            <person name="Babar A."/>
            <person name="Rosenke K."/>
        </authorList>
    </citation>
    <scope>NUCLEOTIDE SEQUENCE</scope>
    <source>
        <strain evidence="14">86</strain>
    </source>
</reference>